<dbReference type="PANTHER" id="PTHR43437">
    <property type="entry name" value="HYDROXYACYL-THIOESTER DEHYDRATASE TYPE 2, MITOCHONDRIAL-RELATED"/>
    <property type="match status" value="1"/>
</dbReference>
<dbReference type="GO" id="GO:0019171">
    <property type="term" value="F:(3R)-hydroxyacyl-[acyl-carrier-protein] dehydratase activity"/>
    <property type="evidence" value="ECO:0007669"/>
    <property type="project" value="TreeGrafter"/>
</dbReference>
<dbReference type="SUPFAM" id="SSF54637">
    <property type="entry name" value="Thioesterase/thiol ester dehydrase-isomerase"/>
    <property type="match status" value="1"/>
</dbReference>
<accession>A0A7C4MN23</accession>
<dbReference type="FunFam" id="3.10.129.10:FF:000042">
    <property type="entry name" value="MaoC domain protein dehydratase"/>
    <property type="match status" value="1"/>
</dbReference>
<dbReference type="InterPro" id="IPR029069">
    <property type="entry name" value="HotDog_dom_sf"/>
</dbReference>
<dbReference type="PANTHER" id="PTHR43437:SF3">
    <property type="entry name" value="HYDROXYACYL-THIOESTER DEHYDRATASE TYPE 2, MITOCHONDRIAL"/>
    <property type="match status" value="1"/>
</dbReference>
<evidence type="ECO:0000259" key="2">
    <source>
        <dbReference type="Pfam" id="PF01575"/>
    </source>
</evidence>
<keyword evidence="1" id="KW-0456">Lyase</keyword>
<dbReference type="Pfam" id="PF01575">
    <property type="entry name" value="MaoC_dehydratas"/>
    <property type="match status" value="1"/>
</dbReference>
<dbReference type="AlphaFoldDB" id="A0A7C4MN23"/>
<dbReference type="InterPro" id="IPR002539">
    <property type="entry name" value="MaoC-like_dom"/>
</dbReference>
<evidence type="ECO:0000256" key="1">
    <source>
        <dbReference type="ARBA" id="ARBA00023239"/>
    </source>
</evidence>
<dbReference type="GO" id="GO:0006633">
    <property type="term" value="P:fatty acid biosynthetic process"/>
    <property type="evidence" value="ECO:0007669"/>
    <property type="project" value="TreeGrafter"/>
</dbReference>
<dbReference type="EMBL" id="DSUH01000161">
    <property type="protein sequence ID" value="HGU32561.1"/>
    <property type="molecule type" value="Genomic_DNA"/>
</dbReference>
<reference evidence="3" key="1">
    <citation type="journal article" date="2020" name="mSystems">
        <title>Genome- and Community-Level Interaction Insights into Carbon Utilization and Element Cycling Functions of Hydrothermarchaeota in Hydrothermal Sediment.</title>
        <authorList>
            <person name="Zhou Z."/>
            <person name="Liu Y."/>
            <person name="Xu W."/>
            <person name="Pan J."/>
            <person name="Luo Z.H."/>
            <person name="Li M."/>
        </authorList>
    </citation>
    <scope>NUCLEOTIDE SEQUENCE [LARGE SCALE GENOMIC DNA]</scope>
    <source>
        <strain evidence="3">SpSt-477</strain>
    </source>
</reference>
<dbReference type="CDD" id="cd03449">
    <property type="entry name" value="R_hydratase"/>
    <property type="match status" value="1"/>
</dbReference>
<gene>
    <name evidence="3" type="ORF">ENS29_06880</name>
</gene>
<proteinExistence type="predicted"/>
<protein>
    <submittedName>
        <fullName evidence="3">MaoC family dehydratase</fullName>
    </submittedName>
</protein>
<feature type="domain" description="MaoC-like" evidence="2">
    <location>
        <begin position="18"/>
        <end position="114"/>
    </location>
</feature>
<organism evidence="3">
    <name type="scientific">Desulfatirhabdium butyrativorans</name>
    <dbReference type="NCBI Taxonomy" id="340467"/>
    <lineage>
        <taxon>Bacteria</taxon>
        <taxon>Pseudomonadati</taxon>
        <taxon>Thermodesulfobacteriota</taxon>
        <taxon>Desulfobacteria</taxon>
        <taxon>Desulfobacterales</taxon>
        <taxon>Desulfatirhabdiaceae</taxon>
        <taxon>Desulfatirhabdium</taxon>
    </lineage>
</organism>
<dbReference type="Gene3D" id="3.10.129.10">
    <property type="entry name" value="Hotdog Thioesterase"/>
    <property type="match status" value="1"/>
</dbReference>
<dbReference type="InterPro" id="IPR050965">
    <property type="entry name" value="UPF0336/Enoyl-CoA_hydratase"/>
</dbReference>
<sequence>MLGKTIQEIQVNDSASFSKTITEGDIYQYAGVTGDFNPAHVNEVFARQTLFKTRIAHGMLSAGLISTVLGMYLPGPGTIYLEQHLSFKAPVRIGDTVTATARVISVDTAKNRIRLETVCTNQDGTVVLSGEALVMPPKGGRGQQ</sequence>
<name>A0A7C4MN23_9BACT</name>
<evidence type="ECO:0000313" key="3">
    <source>
        <dbReference type="EMBL" id="HGU32561.1"/>
    </source>
</evidence>
<comment type="caution">
    <text evidence="3">The sequence shown here is derived from an EMBL/GenBank/DDBJ whole genome shotgun (WGS) entry which is preliminary data.</text>
</comment>